<accession>A0A381J9K7</accession>
<dbReference type="GO" id="GO:0006520">
    <property type="term" value="P:amino acid metabolic process"/>
    <property type="evidence" value="ECO:0007669"/>
    <property type="project" value="InterPro"/>
</dbReference>
<comment type="similarity">
    <text evidence="2 6">Belongs to the class-I pyridoxal-phosphate-dependent aminotransferase family.</text>
</comment>
<proteinExistence type="inferred from homology"/>
<dbReference type="Gene3D" id="3.40.640.10">
    <property type="entry name" value="Type I PLP-dependent aspartate aminotransferase-like (Major domain)"/>
    <property type="match status" value="1"/>
</dbReference>
<evidence type="ECO:0000256" key="1">
    <source>
        <dbReference type="ARBA" id="ARBA00001933"/>
    </source>
</evidence>
<keyword evidence="5" id="KW-0663">Pyridoxal phosphate</keyword>
<evidence type="ECO:0000259" key="7">
    <source>
        <dbReference type="Pfam" id="PF00155"/>
    </source>
</evidence>
<dbReference type="InterPro" id="IPR015422">
    <property type="entry name" value="PyrdxlP-dep_Trfase_small"/>
</dbReference>
<dbReference type="RefSeq" id="WP_115641122.1">
    <property type="nucleotide sequence ID" value="NZ_UFWZ01000001.1"/>
</dbReference>
<evidence type="ECO:0000256" key="3">
    <source>
        <dbReference type="ARBA" id="ARBA00022576"/>
    </source>
</evidence>
<protein>
    <recommendedName>
        <fullName evidence="6">Aminotransferase</fullName>
        <ecNumber evidence="6">2.6.1.-</ecNumber>
    </recommendedName>
</protein>
<evidence type="ECO:0000256" key="2">
    <source>
        <dbReference type="ARBA" id="ARBA00007441"/>
    </source>
</evidence>
<evidence type="ECO:0000256" key="6">
    <source>
        <dbReference type="RuleBase" id="RU000481"/>
    </source>
</evidence>
<dbReference type="GO" id="GO:0030170">
    <property type="term" value="F:pyridoxal phosphate binding"/>
    <property type="evidence" value="ECO:0007669"/>
    <property type="project" value="InterPro"/>
</dbReference>
<keyword evidence="4 6" id="KW-0808">Transferase</keyword>
<dbReference type="CDD" id="cd00609">
    <property type="entry name" value="AAT_like"/>
    <property type="match status" value="1"/>
</dbReference>
<dbReference type="AlphaFoldDB" id="A0A381J9K7"/>
<dbReference type="Proteomes" id="UP000254664">
    <property type="component" value="Unassembled WGS sequence"/>
</dbReference>
<name>A0A381J9K7_9CLOT</name>
<organism evidence="8 9">
    <name type="scientific">Clostridium putrefaciens</name>
    <dbReference type="NCBI Taxonomy" id="99675"/>
    <lineage>
        <taxon>Bacteria</taxon>
        <taxon>Bacillati</taxon>
        <taxon>Bacillota</taxon>
        <taxon>Clostridia</taxon>
        <taxon>Eubacteriales</taxon>
        <taxon>Clostridiaceae</taxon>
        <taxon>Clostridium</taxon>
    </lineage>
</organism>
<dbReference type="InterPro" id="IPR004839">
    <property type="entry name" value="Aminotransferase_I/II_large"/>
</dbReference>
<dbReference type="PANTHER" id="PTHR46383:SF1">
    <property type="entry name" value="ASPARTATE AMINOTRANSFERASE"/>
    <property type="match status" value="1"/>
</dbReference>
<reference evidence="8 9" key="1">
    <citation type="submission" date="2018-06" db="EMBL/GenBank/DDBJ databases">
        <authorList>
            <consortium name="Pathogen Informatics"/>
            <person name="Doyle S."/>
        </authorList>
    </citation>
    <scope>NUCLEOTIDE SEQUENCE [LARGE SCALE GENOMIC DNA]</scope>
    <source>
        <strain evidence="8 9">NCTC9836</strain>
    </source>
</reference>
<evidence type="ECO:0000313" key="8">
    <source>
        <dbReference type="EMBL" id="SUY47136.1"/>
    </source>
</evidence>
<comment type="cofactor">
    <cofactor evidence="1 6">
        <name>pyridoxal 5'-phosphate</name>
        <dbReference type="ChEBI" id="CHEBI:597326"/>
    </cofactor>
</comment>
<evidence type="ECO:0000256" key="5">
    <source>
        <dbReference type="ARBA" id="ARBA00022898"/>
    </source>
</evidence>
<dbReference type="PANTHER" id="PTHR46383">
    <property type="entry name" value="ASPARTATE AMINOTRANSFERASE"/>
    <property type="match status" value="1"/>
</dbReference>
<keyword evidence="9" id="KW-1185">Reference proteome</keyword>
<keyword evidence="3 6" id="KW-0032">Aminotransferase</keyword>
<dbReference type="PROSITE" id="PS00105">
    <property type="entry name" value="AA_TRANSFER_CLASS_1"/>
    <property type="match status" value="1"/>
</dbReference>
<dbReference type="GO" id="GO:0008483">
    <property type="term" value="F:transaminase activity"/>
    <property type="evidence" value="ECO:0007669"/>
    <property type="project" value="UniProtKB-KW"/>
</dbReference>
<dbReference type="EC" id="2.6.1.-" evidence="6"/>
<evidence type="ECO:0000256" key="4">
    <source>
        <dbReference type="ARBA" id="ARBA00022679"/>
    </source>
</evidence>
<feature type="domain" description="Aminotransferase class I/classII large" evidence="7">
    <location>
        <begin position="92"/>
        <end position="273"/>
    </location>
</feature>
<dbReference type="Gene3D" id="3.90.1150.10">
    <property type="entry name" value="Aspartate Aminotransferase, domain 1"/>
    <property type="match status" value="1"/>
</dbReference>
<dbReference type="InterPro" id="IPR050596">
    <property type="entry name" value="AspAT/PAT-like"/>
</dbReference>
<dbReference type="InterPro" id="IPR004838">
    <property type="entry name" value="NHTrfase_class1_PyrdxlP-BS"/>
</dbReference>
<dbReference type="OrthoDB" id="9802328at2"/>
<dbReference type="EMBL" id="UFWZ01000001">
    <property type="protein sequence ID" value="SUY47136.1"/>
    <property type="molecule type" value="Genomic_DNA"/>
</dbReference>
<dbReference type="InterPro" id="IPR015424">
    <property type="entry name" value="PyrdxlP-dep_Trfase"/>
</dbReference>
<dbReference type="Pfam" id="PF00155">
    <property type="entry name" value="Aminotran_1_2"/>
    <property type="match status" value="1"/>
</dbReference>
<sequence>MTPKKNRYIDYFEYYFENKVSDESRHKRNVMLSTGVSSTGVMKLYRELLSNEAKLNTEFEDYVPSCGGILFRSVITYYERWLAGVSDKENDYFQNVCVTCGSTAAMAFVFDYLKKEKAEKVLLIGLQYFVYEILSNQNNIPSYLLTASETDKTIPEVSEIQRAVEIDRFQYLFLTLPMNPSGEKYSRDEFIQILKLCKKNDCILFLDVCQWEGCEALDESHTYYYGECIMETDSYQNTVIMDSFSKKRNIPGLRIGYVAGKSDVLNYVEYMNYITYCHQTIMGVAPIIIDYFYRMIYFESDSDRRKIIQKKFRKIILKEANNEFARYLLTYVTSKQYIEDADRFISEIIQNYDIYKNNYNYACKQLRNAGYSYIERIGGFNFVFLYNNPLGYTEKELKDYLQEEKLIYIFTQGDFCDRTQRQNDRFFIRITVADEEEEFKRKFDFLLETLKEIAQKK</sequence>
<dbReference type="SUPFAM" id="SSF53383">
    <property type="entry name" value="PLP-dependent transferases"/>
    <property type="match status" value="1"/>
</dbReference>
<dbReference type="InterPro" id="IPR015421">
    <property type="entry name" value="PyrdxlP-dep_Trfase_major"/>
</dbReference>
<gene>
    <name evidence="8" type="ORF">NCTC9836_01463</name>
</gene>
<evidence type="ECO:0000313" key="9">
    <source>
        <dbReference type="Proteomes" id="UP000254664"/>
    </source>
</evidence>